<dbReference type="InterPro" id="IPR004344">
    <property type="entry name" value="TTL/TTLL_fam"/>
</dbReference>
<evidence type="ECO:0000256" key="1">
    <source>
        <dbReference type="ARBA" id="ARBA00022598"/>
    </source>
</evidence>
<name>A0ABQ9XLU2_9EUKA</name>
<feature type="region of interest" description="Disordered" evidence="4">
    <location>
        <begin position="1247"/>
        <end position="1306"/>
    </location>
</feature>
<feature type="compositionally biased region" description="Basic and acidic residues" evidence="4">
    <location>
        <begin position="639"/>
        <end position="661"/>
    </location>
</feature>
<feature type="compositionally biased region" description="Basic and acidic residues" evidence="4">
    <location>
        <begin position="376"/>
        <end position="390"/>
    </location>
</feature>
<feature type="compositionally biased region" description="Basic and acidic residues" evidence="4">
    <location>
        <begin position="669"/>
        <end position="680"/>
    </location>
</feature>
<evidence type="ECO:0000313" key="6">
    <source>
        <dbReference type="Proteomes" id="UP001281761"/>
    </source>
</evidence>
<feature type="region of interest" description="Disordered" evidence="4">
    <location>
        <begin position="734"/>
        <end position="841"/>
    </location>
</feature>
<feature type="compositionally biased region" description="Acidic residues" evidence="4">
    <location>
        <begin position="365"/>
        <end position="375"/>
    </location>
</feature>
<keyword evidence="1 5" id="KW-0436">Ligase</keyword>
<organism evidence="5 6">
    <name type="scientific">Blattamonas nauphoetae</name>
    <dbReference type="NCBI Taxonomy" id="2049346"/>
    <lineage>
        <taxon>Eukaryota</taxon>
        <taxon>Metamonada</taxon>
        <taxon>Preaxostyla</taxon>
        <taxon>Oxymonadida</taxon>
        <taxon>Blattamonas</taxon>
    </lineage>
</organism>
<feature type="compositionally biased region" description="Polar residues" evidence="4">
    <location>
        <begin position="1101"/>
        <end position="1130"/>
    </location>
</feature>
<keyword evidence="3" id="KW-0067">ATP-binding</keyword>
<gene>
    <name evidence="5" type="ORF">BLNAU_13282</name>
</gene>
<proteinExistence type="predicted"/>
<feature type="region of interest" description="Disordered" evidence="4">
    <location>
        <begin position="927"/>
        <end position="1032"/>
    </location>
</feature>
<feature type="compositionally biased region" description="Basic and acidic residues" evidence="4">
    <location>
        <begin position="1284"/>
        <end position="1300"/>
    </location>
</feature>
<dbReference type="Proteomes" id="UP001281761">
    <property type="component" value="Unassembled WGS sequence"/>
</dbReference>
<feature type="compositionally biased region" description="Low complexity" evidence="4">
    <location>
        <begin position="985"/>
        <end position="1006"/>
    </location>
</feature>
<sequence>MSEERTENNPVTLFLPLFAESPPLILITKHRHSLQLTSPSSILLRKTFQTASFIVKRTEGWYNWNAMWGFPRHSEEYKRIGPFQRISHFPGTYDLGRKDRLATNNRAALLSLGPSHYLFHPLTFLLPRDTHLFQQYCKMAPSRSASQINYLARPTSSSSRSSSPAPNHLRTGSTPKRADGLRSSQNSRMISSGRRVSSSSPAQSDSARSGSPNTSETDTKYSMTQILHSLPSVKTQSFIQKPLNAARGIGVRLVSQTDLHTLIFRTTPGNPSGSHQQKGFVLQQYISNPLCVNGYKVDLRLYVCVTSLSPLKIYFFDEGLVRFASDPYYPPAVGERRKRRRRRRRKAKSLEELMKDSDSSSEVSSDFESDSETESEDSHTQRDVPPEKQSKYSHLTNFSINKKRKSEWQRPGNEFMIPAKPVLFDISKRKIVEDSSLPVELQTYLHPSKRKPVSRSGGRVQNSIPADLLLIGDLDGDGTKWTFKQLLLYIFFVLRASPTVVVQRIQDLIIKTIMTAVPGWLHQARSTLPYSSPSSGFELFGFDVLLDDTLRPHLIEVNTSPSLQASSHLDHRVKQAMLTDLFNMIGFPLIGRQKHAPRTRTVGNDWKNEMRIMGVRLEWKEGQKEQDEMENDSDDEESDTGREGRPHTKNHPSEVPRREGRGATPKQQTRPEQRNRPAHEEEGEGEEDNDYDSNSDNFEDDSNQPTFSQQSSVFPFSRSSIRGFAFPVSLDNINEKNSSSSSYRAASAGRASGVVMGARQSRDLSDWSVGSDQSQRRRNSDSSVLPRTPATPRRSSSSKRRSGRKQTPNKTKRKTKETASKSKDQNLERAQIGTNDTRNLPRLYRTKSVGFVTSWQSSHSTGRAGTAPVGMRGAQFGIQGQNSSNPIPFFFSSPPSSTPSNVRPQSLSSFVSSFSSLHPSLTFEKWREKDDERTDEAKLRSEEDGRGESSVGWTGEGRAQTAAASFRNRNDTHIPTQNYRNLPFTLSPYSPRRTPTSLSPTTHSTQPLPPPLSPLSPSFSPTTTTTPAPTFPPSFQFSPSELHLLRECEEEFARRGRKDRFGVVDVAEVQIAVDMCQTSREEKGEERMHTTGIERVPFLSQPVNTPQTAPLTHHNSFSPQSTPSQPNPAKTGQIFIPIGSGQRIDEPRTPTPTTTALLSLLPAQLAIALQTDPFYSQIPHFVVEHLQSSMTALHNFPSLSLLSDPCCSPCDPSSFFSSFIASSSSLSSFSPNSLTLSPHLRRVVPIIGRPKPQLDRRREREEQRDESDKRLEGISGCPKQLPKGSEETNRREEGREERGVNESSDLSVLNLPDWSVPFRLPLVVPREEKR</sequence>
<feature type="compositionally biased region" description="Low complexity" evidence="4">
    <location>
        <begin position="738"/>
        <end position="759"/>
    </location>
</feature>
<feature type="compositionally biased region" description="Low complexity" evidence="4">
    <location>
        <begin position="187"/>
        <end position="211"/>
    </location>
</feature>
<comment type="caution">
    <text evidence="5">The sequence shown here is derived from an EMBL/GenBank/DDBJ whole genome shotgun (WGS) entry which is preliminary data.</text>
</comment>
<feature type="compositionally biased region" description="Basic and acidic residues" evidence="4">
    <location>
        <begin position="617"/>
        <end position="626"/>
    </location>
</feature>
<feature type="region of interest" description="Disordered" evidence="4">
    <location>
        <begin position="885"/>
        <end position="906"/>
    </location>
</feature>
<accession>A0ABQ9XLU2</accession>
<evidence type="ECO:0000256" key="3">
    <source>
        <dbReference type="ARBA" id="ARBA00022840"/>
    </source>
</evidence>
<dbReference type="SUPFAM" id="SSF56059">
    <property type="entry name" value="Glutathione synthetase ATP-binding domain-like"/>
    <property type="match status" value="1"/>
</dbReference>
<evidence type="ECO:0000313" key="5">
    <source>
        <dbReference type="EMBL" id="KAK2951789.1"/>
    </source>
</evidence>
<feature type="compositionally biased region" description="Low complexity" evidence="4">
    <location>
        <begin position="1015"/>
        <end position="1032"/>
    </location>
</feature>
<feature type="region of interest" description="Disordered" evidence="4">
    <location>
        <begin position="150"/>
        <end position="219"/>
    </location>
</feature>
<dbReference type="Pfam" id="PF03133">
    <property type="entry name" value="TTL"/>
    <property type="match status" value="2"/>
</dbReference>
<feature type="region of interest" description="Disordered" evidence="4">
    <location>
        <begin position="331"/>
        <end position="396"/>
    </location>
</feature>
<evidence type="ECO:0000256" key="2">
    <source>
        <dbReference type="ARBA" id="ARBA00022741"/>
    </source>
</evidence>
<dbReference type="Gene3D" id="3.30.470.20">
    <property type="entry name" value="ATP-grasp fold, B domain"/>
    <property type="match status" value="1"/>
</dbReference>
<reference evidence="5 6" key="1">
    <citation type="journal article" date="2022" name="bioRxiv">
        <title>Genomics of Preaxostyla Flagellates Illuminates Evolutionary Transitions and the Path Towards Mitochondrial Loss.</title>
        <authorList>
            <person name="Novak L.V.F."/>
            <person name="Treitli S.C."/>
            <person name="Pyrih J."/>
            <person name="Halakuc P."/>
            <person name="Pipaliya S.V."/>
            <person name="Vacek V."/>
            <person name="Brzon O."/>
            <person name="Soukal P."/>
            <person name="Eme L."/>
            <person name="Dacks J.B."/>
            <person name="Karnkowska A."/>
            <person name="Elias M."/>
            <person name="Hampl V."/>
        </authorList>
    </citation>
    <scope>NUCLEOTIDE SEQUENCE [LARGE SCALE GENOMIC DNA]</scope>
    <source>
        <strain evidence="5">NAU3</strain>
        <tissue evidence="5">Gut</tissue>
    </source>
</reference>
<feature type="compositionally biased region" description="Basic residues" evidence="4">
    <location>
        <begin position="336"/>
        <end position="347"/>
    </location>
</feature>
<dbReference type="PANTHER" id="PTHR12241">
    <property type="entry name" value="TUBULIN POLYGLUTAMYLASE"/>
    <property type="match status" value="1"/>
</dbReference>
<feature type="compositionally biased region" description="Basic and acidic residues" evidence="4">
    <location>
        <begin position="1252"/>
        <end position="1272"/>
    </location>
</feature>
<keyword evidence="2" id="KW-0547">Nucleotide-binding</keyword>
<dbReference type="EMBL" id="JARBJD010000113">
    <property type="protein sequence ID" value="KAK2951789.1"/>
    <property type="molecule type" value="Genomic_DNA"/>
</dbReference>
<feature type="compositionally biased region" description="Basic and acidic residues" evidence="4">
    <location>
        <begin position="348"/>
        <end position="358"/>
    </location>
</feature>
<feature type="region of interest" description="Disordered" evidence="4">
    <location>
        <begin position="617"/>
        <end position="714"/>
    </location>
</feature>
<keyword evidence="6" id="KW-1185">Reference proteome</keyword>
<feature type="compositionally biased region" description="Acidic residues" evidence="4">
    <location>
        <begin position="681"/>
        <end position="702"/>
    </location>
</feature>
<feature type="compositionally biased region" description="Basic and acidic residues" evidence="4">
    <location>
        <begin position="927"/>
        <end position="947"/>
    </location>
</feature>
<dbReference type="GO" id="GO:0016874">
    <property type="term" value="F:ligase activity"/>
    <property type="evidence" value="ECO:0007669"/>
    <property type="project" value="UniProtKB-KW"/>
</dbReference>
<feature type="compositionally biased region" description="Acidic residues" evidence="4">
    <location>
        <begin position="627"/>
        <end position="638"/>
    </location>
</feature>
<protein>
    <submittedName>
        <fullName evidence="5">Tubulin-tyrosine ligase family protein</fullName>
    </submittedName>
</protein>
<feature type="compositionally biased region" description="Basic and acidic residues" evidence="4">
    <location>
        <begin position="816"/>
        <end position="827"/>
    </location>
</feature>
<feature type="region of interest" description="Disordered" evidence="4">
    <location>
        <begin position="1101"/>
        <end position="1133"/>
    </location>
</feature>
<evidence type="ECO:0000256" key="4">
    <source>
        <dbReference type="SAM" id="MobiDB-lite"/>
    </source>
</evidence>
<feature type="compositionally biased region" description="Polar residues" evidence="4">
    <location>
        <begin position="704"/>
        <end position="714"/>
    </location>
</feature>
<dbReference type="PROSITE" id="PS51221">
    <property type="entry name" value="TTL"/>
    <property type="match status" value="1"/>
</dbReference>